<accession>A0A1R4JCW5</accession>
<keyword evidence="5 7" id="KW-1133">Transmembrane helix</keyword>
<sequence length="432" mass="43770">MTSRHHDDGSAPSPRGGPLAGAFQIYAPSTVYAIGLGAMMPAVATAALDFGAAPALAAAVVVLIGVGGLLMNGPAALLVSRVGERRTIIASAFLGAAAALLAWGTTSRWHEAAGLPQQWGLPLLLAGVFMVGAAGSGFNLARQSYLAAAVPVTHRARAMSLLGGTIRIGTLVGPFLGAGLQSWMGLPGAFAAAAVAMAVGVGMSFFIEELEEEQALDTQGIPLPAETLRHMAATHVKLLSTVGLCVMTLSATRVCRAAVVPLWAAHLGIDPATTSLIFGLSALVDVLMFYPSGWLMDRFGRRAVAVPCLGVMAVGFALIPLSDSFVTLLCASLLVGLGNGFGSGIVMTLGADYSPAHGRAQFLGIWRIVSDTGMVTGPLLLSAVTGVVGLAGGILALAGLAAAGSVGFRVLLPGGPGSVYRPQGGTESRRRA</sequence>
<keyword evidence="6 7" id="KW-0472">Membrane</keyword>
<dbReference type="InterPro" id="IPR036259">
    <property type="entry name" value="MFS_trans_sf"/>
</dbReference>
<dbReference type="InterPro" id="IPR050171">
    <property type="entry name" value="MFS_Transporters"/>
</dbReference>
<dbReference type="EMBL" id="SPKT01000022">
    <property type="protein sequence ID" value="TFH98189.1"/>
    <property type="molecule type" value="Genomic_DNA"/>
</dbReference>
<dbReference type="OrthoDB" id="3285241at2"/>
<dbReference type="Gene3D" id="1.20.1250.20">
    <property type="entry name" value="MFS general substrate transporter like domains"/>
    <property type="match status" value="2"/>
</dbReference>
<dbReference type="RefSeq" id="WP_067188567.1">
    <property type="nucleotide sequence ID" value="NZ_CP126965.1"/>
</dbReference>
<dbReference type="PANTHER" id="PTHR23517:SF2">
    <property type="entry name" value="MULTIDRUG RESISTANCE PROTEIN MDTH"/>
    <property type="match status" value="1"/>
</dbReference>
<dbReference type="Proteomes" id="UP000297477">
    <property type="component" value="Unassembled WGS sequence"/>
</dbReference>
<dbReference type="Proteomes" id="UP000196230">
    <property type="component" value="Unassembled WGS sequence"/>
</dbReference>
<feature type="transmembrane region" description="Helical" evidence="7">
    <location>
        <begin position="186"/>
        <end position="207"/>
    </location>
</feature>
<proteinExistence type="predicted"/>
<feature type="domain" description="Major facilitator superfamily (MFS) profile" evidence="8">
    <location>
        <begin position="236"/>
        <end position="432"/>
    </location>
</feature>
<feature type="transmembrane region" description="Helical" evidence="7">
    <location>
        <begin position="387"/>
        <end position="412"/>
    </location>
</feature>
<dbReference type="Pfam" id="PF07690">
    <property type="entry name" value="MFS_1"/>
    <property type="match status" value="1"/>
</dbReference>
<feature type="domain" description="Major facilitator superfamily (MFS) profile" evidence="8">
    <location>
        <begin position="1"/>
        <end position="212"/>
    </location>
</feature>
<keyword evidence="2" id="KW-0813">Transport</keyword>
<evidence type="ECO:0000313" key="12">
    <source>
        <dbReference type="Proteomes" id="UP000297477"/>
    </source>
</evidence>
<evidence type="ECO:0000313" key="9">
    <source>
        <dbReference type="EMBL" id="SJN29887.1"/>
    </source>
</evidence>
<dbReference type="SUPFAM" id="SSF103473">
    <property type="entry name" value="MFS general substrate transporter"/>
    <property type="match status" value="1"/>
</dbReference>
<evidence type="ECO:0000256" key="1">
    <source>
        <dbReference type="ARBA" id="ARBA00004651"/>
    </source>
</evidence>
<name>A0A1R4JCW5_9MICC</name>
<dbReference type="PANTHER" id="PTHR23517">
    <property type="entry name" value="RESISTANCE PROTEIN MDTM, PUTATIVE-RELATED-RELATED"/>
    <property type="match status" value="1"/>
</dbReference>
<evidence type="ECO:0000256" key="5">
    <source>
        <dbReference type="ARBA" id="ARBA00022989"/>
    </source>
</evidence>
<keyword evidence="3" id="KW-1003">Cell membrane</keyword>
<evidence type="ECO:0000256" key="2">
    <source>
        <dbReference type="ARBA" id="ARBA00022448"/>
    </source>
</evidence>
<evidence type="ECO:0000256" key="3">
    <source>
        <dbReference type="ARBA" id="ARBA00022475"/>
    </source>
</evidence>
<feature type="transmembrane region" description="Helical" evidence="7">
    <location>
        <begin position="303"/>
        <end position="319"/>
    </location>
</feature>
<feature type="transmembrane region" description="Helical" evidence="7">
    <location>
        <begin position="56"/>
        <end position="80"/>
    </location>
</feature>
<dbReference type="GO" id="GO:0005886">
    <property type="term" value="C:plasma membrane"/>
    <property type="evidence" value="ECO:0007669"/>
    <property type="project" value="UniProtKB-SubCell"/>
</dbReference>
<evidence type="ECO:0000259" key="8">
    <source>
        <dbReference type="PROSITE" id="PS50850"/>
    </source>
</evidence>
<feature type="transmembrane region" description="Helical" evidence="7">
    <location>
        <begin position="87"/>
        <end position="107"/>
    </location>
</feature>
<keyword evidence="4 7" id="KW-0812">Transmembrane</keyword>
<dbReference type="InterPro" id="IPR020846">
    <property type="entry name" value="MFS_dom"/>
</dbReference>
<feature type="transmembrane region" description="Helical" evidence="7">
    <location>
        <begin position="21"/>
        <end position="44"/>
    </location>
</feature>
<evidence type="ECO:0000313" key="10">
    <source>
        <dbReference type="EMBL" id="TFH98189.1"/>
    </source>
</evidence>
<reference evidence="10 12" key="2">
    <citation type="submission" date="2019-03" db="EMBL/GenBank/DDBJ databases">
        <title>Reclassification of Micrococcus aloeverae and Micrococcus yunnanensis as later heterotypic synonyms of Micrococcus luteus.</title>
        <authorList>
            <person name="Huang C.-H."/>
        </authorList>
    </citation>
    <scope>NUCLEOTIDE SEQUENCE [LARGE SCALE GENOMIC DNA]</scope>
    <source>
        <strain evidence="10 12">BCRC 12151</strain>
    </source>
</reference>
<keyword evidence="12" id="KW-1185">Reference proteome</keyword>
<evidence type="ECO:0000313" key="11">
    <source>
        <dbReference type="Proteomes" id="UP000196230"/>
    </source>
</evidence>
<gene>
    <name evidence="10" type="ORF">E4A49_09740</name>
    <name evidence="9" type="ORF">FM125_07825</name>
</gene>
<evidence type="ECO:0000256" key="4">
    <source>
        <dbReference type="ARBA" id="ARBA00022692"/>
    </source>
</evidence>
<evidence type="ECO:0000256" key="6">
    <source>
        <dbReference type="ARBA" id="ARBA00023136"/>
    </source>
</evidence>
<dbReference type="PROSITE" id="PS50850">
    <property type="entry name" value="MFS"/>
    <property type="match status" value="2"/>
</dbReference>
<evidence type="ECO:0000256" key="7">
    <source>
        <dbReference type="SAM" id="Phobius"/>
    </source>
</evidence>
<comment type="subcellular location">
    <subcellularLocation>
        <location evidence="1">Cell membrane</location>
        <topology evidence="1">Multi-pass membrane protein</topology>
    </subcellularLocation>
</comment>
<dbReference type="InterPro" id="IPR011701">
    <property type="entry name" value="MFS"/>
</dbReference>
<dbReference type="AlphaFoldDB" id="A0A1R4JCW5"/>
<organism evidence="9 11">
    <name type="scientific">Micrococcus lylae</name>
    <dbReference type="NCBI Taxonomy" id="1273"/>
    <lineage>
        <taxon>Bacteria</taxon>
        <taxon>Bacillati</taxon>
        <taxon>Actinomycetota</taxon>
        <taxon>Actinomycetes</taxon>
        <taxon>Micrococcales</taxon>
        <taxon>Micrococcaceae</taxon>
        <taxon>Micrococcus</taxon>
    </lineage>
</organism>
<dbReference type="GO" id="GO:0022857">
    <property type="term" value="F:transmembrane transporter activity"/>
    <property type="evidence" value="ECO:0007669"/>
    <property type="project" value="InterPro"/>
</dbReference>
<dbReference type="EMBL" id="FUKP01000054">
    <property type="protein sequence ID" value="SJN29887.1"/>
    <property type="molecule type" value="Genomic_DNA"/>
</dbReference>
<feature type="transmembrane region" description="Helical" evidence="7">
    <location>
        <begin position="161"/>
        <end position="180"/>
    </location>
</feature>
<feature type="transmembrane region" description="Helical" evidence="7">
    <location>
        <begin position="119"/>
        <end position="141"/>
    </location>
</feature>
<reference evidence="9 11" key="1">
    <citation type="submission" date="2017-02" db="EMBL/GenBank/DDBJ databases">
        <authorList>
            <person name="Peterson S.W."/>
        </authorList>
    </citation>
    <scope>NUCLEOTIDE SEQUENCE [LARGE SCALE GENOMIC DNA]</scope>
    <source>
        <strain evidence="9 11">2B3F</strain>
    </source>
</reference>
<feature type="transmembrane region" description="Helical" evidence="7">
    <location>
        <begin position="325"/>
        <end position="350"/>
    </location>
</feature>
<protein>
    <submittedName>
        <fullName evidence="10">MFS transporter</fullName>
    </submittedName>
    <submittedName>
        <fullName evidence="9">Probable transporter</fullName>
    </submittedName>
</protein>